<organism evidence="1 2">
    <name type="scientific">Cryptosporidium ubiquitum</name>
    <dbReference type="NCBI Taxonomy" id="857276"/>
    <lineage>
        <taxon>Eukaryota</taxon>
        <taxon>Sar</taxon>
        <taxon>Alveolata</taxon>
        <taxon>Apicomplexa</taxon>
        <taxon>Conoidasida</taxon>
        <taxon>Coccidia</taxon>
        <taxon>Eucoccidiorida</taxon>
        <taxon>Eimeriorina</taxon>
        <taxon>Cryptosporidiidae</taxon>
        <taxon>Cryptosporidium</taxon>
    </lineage>
</organism>
<dbReference type="AlphaFoldDB" id="A0A1J4MJ26"/>
<dbReference type="VEuPathDB" id="CryptoDB:cubi_01102"/>
<accession>A0A1J4MJ26</accession>
<proteinExistence type="predicted"/>
<reference evidence="1 2" key="1">
    <citation type="submission" date="2016-10" db="EMBL/GenBank/DDBJ databases">
        <title>Reductive evolution of mitochondrial metabolism and differential evolution of invasion-related proteins in Cryptosporidium.</title>
        <authorList>
            <person name="Liu S."/>
            <person name="Roellig D.M."/>
            <person name="Guo Y."/>
            <person name="Li N."/>
            <person name="Frace M.A."/>
            <person name="Tang K."/>
            <person name="Zhang L."/>
            <person name="Feng Y."/>
            <person name="Xiao L."/>
        </authorList>
    </citation>
    <scope>NUCLEOTIDE SEQUENCE [LARGE SCALE GENOMIC DNA]</scope>
    <source>
        <strain evidence="1">39726</strain>
    </source>
</reference>
<dbReference type="OrthoDB" id="338528at2759"/>
<sequence>MSYIECKKIGRINFNQLEDLLELLKSLCAEVRLVKWRENTWCPNASESLNTQRKLDFTKAQKHIETEARILEYIYPPENNDLVSILCQTPIIEPNSNILDMPLSNDKDKKATVLVNKVVECLSSKSILDVIQHMNIGSLNSNPPTLYNTLYISCYVCTFNPLKADEVVILVQTEFKDLNFNYNFNDHILVILKSKCLNENVISTNKQAILSLSRKLEKIVSF</sequence>
<dbReference type="GeneID" id="39977893"/>
<evidence type="ECO:0000313" key="1">
    <source>
        <dbReference type="EMBL" id="OII74258.1"/>
    </source>
</evidence>
<name>A0A1J4MJ26_9CRYT</name>
<dbReference type="EMBL" id="LRBP01000012">
    <property type="protein sequence ID" value="OII74258.1"/>
    <property type="molecule type" value="Genomic_DNA"/>
</dbReference>
<dbReference type="RefSeq" id="XP_028875451.1">
    <property type="nucleotide sequence ID" value="XM_029018114.1"/>
</dbReference>
<dbReference type="Proteomes" id="UP000186176">
    <property type="component" value="Unassembled WGS sequence"/>
</dbReference>
<gene>
    <name evidence="1" type="ORF">cubi_01102</name>
</gene>
<evidence type="ECO:0000313" key="2">
    <source>
        <dbReference type="Proteomes" id="UP000186176"/>
    </source>
</evidence>
<keyword evidence="2" id="KW-1185">Reference proteome</keyword>
<protein>
    <submittedName>
        <fullName evidence="1">Uncharacterized protein</fullName>
    </submittedName>
</protein>
<comment type="caution">
    <text evidence="1">The sequence shown here is derived from an EMBL/GenBank/DDBJ whole genome shotgun (WGS) entry which is preliminary data.</text>
</comment>